<evidence type="ECO:0000313" key="3">
    <source>
        <dbReference type="Proteomes" id="UP000288216"/>
    </source>
</evidence>
<dbReference type="Gene3D" id="3.80.10.10">
    <property type="entry name" value="Ribonuclease Inhibitor"/>
    <property type="match status" value="2"/>
</dbReference>
<gene>
    <name evidence="2" type="ORF">scyTo_0023835</name>
</gene>
<accession>A0A401QCW7</accession>
<dbReference type="OrthoDB" id="16120at2759"/>
<dbReference type="OMA" id="DYADNYM"/>
<organism evidence="2 3">
    <name type="scientific">Scyliorhinus torazame</name>
    <name type="common">Cloudy catshark</name>
    <name type="synonym">Catulus torazame</name>
    <dbReference type="NCBI Taxonomy" id="75743"/>
    <lineage>
        <taxon>Eukaryota</taxon>
        <taxon>Metazoa</taxon>
        <taxon>Chordata</taxon>
        <taxon>Craniata</taxon>
        <taxon>Vertebrata</taxon>
        <taxon>Chondrichthyes</taxon>
        <taxon>Elasmobranchii</taxon>
        <taxon>Galeomorphii</taxon>
        <taxon>Galeoidea</taxon>
        <taxon>Carcharhiniformes</taxon>
        <taxon>Scyliorhinidae</taxon>
        <taxon>Scyliorhinus</taxon>
    </lineage>
</organism>
<feature type="region of interest" description="Disordered" evidence="1">
    <location>
        <begin position="284"/>
        <end position="309"/>
    </location>
</feature>
<dbReference type="AlphaFoldDB" id="A0A401QCW7"/>
<evidence type="ECO:0008006" key="4">
    <source>
        <dbReference type="Google" id="ProtNLM"/>
    </source>
</evidence>
<dbReference type="EMBL" id="BFAA01034508">
    <property type="protein sequence ID" value="GCB83221.1"/>
    <property type="molecule type" value="Genomic_DNA"/>
</dbReference>
<dbReference type="Proteomes" id="UP000288216">
    <property type="component" value="Unassembled WGS sequence"/>
</dbReference>
<dbReference type="InterPro" id="IPR032675">
    <property type="entry name" value="LRR_dom_sf"/>
</dbReference>
<name>A0A401QCW7_SCYTO</name>
<dbReference type="STRING" id="75743.A0A401QCW7"/>
<comment type="caution">
    <text evidence="2">The sequence shown here is derived from an EMBL/GenBank/DDBJ whole genome shotgun (WGS) entry which is preliminary data.</text>
</comment>
<reference evidence="2 3" key="1">
    <citation type="journal article" date="2018" name="Nat. Ecol. Evol.">
        <title>Shark genomes provide insights into elasmobranch evolution and the origin of vertebrates.</title>
        <authorList>
            <person name="Hara Y"/>
            <person name="Yamaguchi K"/>
            <person name="Onimaru K"/>
            <person name="Kadota M"/>
            <person name="Koyanagi M"/>
            <person name="Keeley SD"/>
            <person name="Tatsumi K"/>
            <person name="Tanaka K"/>
            <person name="Motone F"/>
            <person name="Kageyama Y"/>
            <person name="Nozu R"/>
            <person name="Adachi N"/>
            <person name="Nishimura O"/>
            <person name="Nakagawa R"/>
            <person name="Tanegashima C"/>
            <person name="Kiyatake I"/>
            <person name="Matsumoto R"/>
            <person name="Murakumo K"/>
            <person name="Nishida K"/>
            <person name="Terakita A"/>
            <person name="Kuratani S"/>
            <person name="Sato K"/>
            <person name="Hyodo S Kuraku.S."/>
        </authorList>
    </citation>
    <scope>NUCLEOTIDE SEQUENCE [LARGE SCALE GENOMIC DNA]</scope>
</reference>
<keyword evidence="3" id="KW-1185">Reference proteome</keyword>
<dbReference type="GO" id="GO:0031146">
    <property type="term" value="P:SCF-dependent proteasomal ubiquitin-dependent protein catabolic process"/>
    <property type="evidence" value="ECO:0007669"/>
    <property type="project" value="TreeGrafter"/>
</dbReference>
<evidence type="ECO:0000256" key="1">
    <source>
        <dbReference type="SAM" id="MobiDB-lite"/>
    </source>
</evidence>
<sequence>GLTALNLHACSRIQSSVLVDLVECLPRLRKLTLSSTQCDSQVLSAIGSSCRELRELDVSRCKKVTSSGLLHLVYDQTRAAFNSLQLRNLLAEGLDLPPGTDTQHVAVMAFLLLALPRLEHVTHPFLVEALTLIHGRLFGKGHRFLEGRGFPSLEEAAGFGLAAGVGASQTQVLRLRRFDIVPGQDLSILTSICREVAEVTVSLDHELRDMGHLHSWSQLTHLTVECSESLTRSLSDLVPVLCCLGPHLQLLSLQNFHLHQETSLSHILRSCPNLRVFQSQLHLPPQNSNSPAAAEDSDDEGDGQQPDANPLFRAHWRFPQLKDFSLRVLDSSPLPRSFQLSFRAALTSALRGSPQLSKLSLVNIPVCLDKVFQNVLEQPGPLAQLSELCLAHSRVSSAAVHLLMAADNQLVSLDLRHCRDVHRRHYDQFVEDAKRSKFDLEISWE</sequence>
<dbReference type="SUPFAM" id="SSF52047">
    <property type="entry name" value="RNI-like"/>
    <property type="match status" value="1"/>
</dbReference>
<dbReference type="GO" id="GO:0019005">
    <property type="term" value="C:SCF ubiquitin ligase complex"/>
    <property type="evidence" value="ECO:0007669"/>
    <property type="project" value="TreeGrafter"/>
</dbReference>
<dbReference type="PANTHER" id="PTHR13318">
    <property type="entry name" value="PARTNER OF PAIRED, ISOFORM B-RELATED"/>
    <property type="match status" value="1"/>
</dbReference>
<protein>
    <recommendedName>
        <fullName evidence="4">F-box domain-containing protein</fullName>
    </recommendedName>
</protein>
<proteinExistence type="predicted"/>
<feature type="non-terminal residue" evidence="2">
    <location>
        <position position="1"/>
    </location>
</feature>
<evidence type="ECO:0000313" key="2">
    <source>
        <dbReference type="EMBL" id="GCB83221.1"/>
    </source>
</evidence>